<evidence type="ECO:0000256" key="3">
    <source>
        <dbReference type="ARBA" id="ARBA00022777"/>
    </source>
</evidence>
<dbReference type="InterPro" id="IPR017441">
    <property type="entry name" value="Protein_kinase_ATP_BS"/>
</dbReference>
<dbReference type="PROSITE" id="PS00107">
    <property type="entry name" value="PROTEIN_KINASE_ATP"/>
    <property type="match status" value="1"/>
</dbReference>
<accession>A0A2A8D0X3</accession>
<evidence type="ECO:0000313" key="9">
    <source>
        <dbReference type="EMBL" id="PEN14298.1"/>
    </source>
</evidence>
<keyword evidence="7" id="KW-1133">Transmembrane helix</keyword>
<proteinExistence type="predicted"/>
<keyword evidence="3" id="KW-0418">Kinase</keyword>
<comment type="caution">
    <text evidence="9">The sequence shown here is derived from an EMBL/GenBank/DDBJ whole genome shotgun (WGS) entry which is preliminary data.</text>
</comment>
<evidence type="ECO:0000256" key="6">
    <source>
        <dbReference type="PROSITE-ProRule" id="PRU10141"/>
    </source>
</evidence>
<feature type="domain" description="Protein kinase" evidence="8">
    <location>
        <begin position="90"/>
        <end position="375"/>
    </location>
</feature>
<dbReference type="Pfam" id="PF00069">
    <property type="entry name" value="Pkinase"/>
    <property type="match status" value="1"/>
</dbReference>
<reference evidence="9 10" key="1">
    <citation type="submission" date="2017-10" db="EMBL/GenBank/DDBJ databases">
        <title>Draft genome of Longibacter Salinarum.</title>
        <authorList>
            <person name="Goh K.M."/>
            <person name="Shamsir M.S."/>
            <person name="Lim S.W."/>
        </authorList>
    </citation>
    <scope>NUCLEOTIDE SEQUENCE [LARGE SCALE GENOMIC DNA]</scope>
    <source>
        <strain evidence="9 10">KCTC 52045</strain>
    </source>
</reference>
<evidence type="ECO:0000256" key="7">
    <source>
        <dbReference type="SAM" id="Phobius"/>
    </source>
</evidence>
<dbReference type="Proteomes" id="UP000220102">
    <property type="component" value="Unassembled WGS sequence"/>
</dbReference>
<feature type="transmembrane region" description="Helical" evidence="7">
    <location>
        <begin position="397"/>
        <end position="414"/>
    </location>
</feature>
<dbReference type="PROSITE" id="PS00108">
    <property type="entry name" value="PROTEIN_KINASE_ST"/>
    <property type="match status" value="1"/>
</dbReference>
<dbReference type="RefSeq" id="WP_098074476.1">
    <property type="nucleotide sequence ID" value="NZ_PDEQ01000002.1"/>
</dbReference>
<organism evidence="9 10">
    <name type="scientific">Longibacter salinarum</name>
    <dbReference type="NCBI Taxonomy" id="1850348"/>
    <lineage>
        <taxon>Bacteria</taxon>
        <taxon>Pseudomonadati</taxon>
        <taxon>Rhodothermota</taxon>
        <taxon>Rhodothermia</taxon>
        <taxon>Rhodothermales</taxon>
        <taxon>Salisaetaceae</taxon>
        <taxon>Longibacter</taxon>
    </lineage>
</organism>
<dbReference type="Pfam" id="PF13374">
    <property type="entry name" value="TPR_10"/>
    <property type="match status" value="1"/>
</dbReference>
<dbReference type="PANTHER" id="PTHR43289:SF34">
    <property type="entry name" value="SERINE_THREONINE-PROTEIN KINASE YBDM-RELATED"/>
    <property type="match status" value="1"/>
</dbReference>
<protein>
    <recommendedName>
        <fullName evidence="8">Protein kinase domain-containing protein</fullName>
    </recommendedName>
</protein>
<name>A0A2A8D0X3_9BACT</name>
<dbReference type="InterPro" id="IPR011009">
    <property type="entry name" value="Kinase-like_dom_sf"/>
</dbReference>
<evidence type="ECO:0000256" key="2">
    <source>
        <dbReference type="ARBA" id="ARBA00022741"/>
    </source>
</evidence>
<dbReference type="PANTHER" id="PTHR43289">
    <property type="entry name" value="MITOGEN-ACTIVATED PROTEIN KINASE KINASE KINASE 20-RELATED"/>
    <property type="match status" value="1"/>
</dbReference>
<dbReference type="AlphaFoldDB" id="A0A2A8D0X3"/>
<evidence type="ECO:0000256" key="5">
    <source>
        <dbReference type="PROSITE-ProRule" id="PRU00339"/>
    </source>
</evidence>
<dbReference type="Gene3D" id="1.25.40.10">
    <property type="entry name" value="Tetratricopeptide repeat domain"/>
    <property type="match status" value="2"/>
</dbReference>
<dbReference type="OrthoDB" id="9813021at2"/>
<feature type="repeat" description="TPR" evidence="5">
    <location>
        <begin position="694"/>
        <end position="727"/>
    </location>
</feature>
<keyword evidence="10" id="KW-1185">Reference proteome</keyword>
<evidence type="ECO:0000313" key="10">
    <source>
        <dbReference type="Proteomes" id="UP000220102"/>
    </source>
</evidence>
<dbReference type="Gene3D" id="3.30.200.20">
    <property type="entry name" value="Phosphorylase Kinase, domain 1"/>
    <property type="match status" value="1"/>
</dbReference>
<dbReference type="SMART" id="SM00028">
    <property type="entry name" value="TPR"/>
    <property type="match status" value="6"/>
</dbReference>
<dbReference type="InterPro" id="IPR000719">
    <property type="entry name" value="Prot_kinase_dom"/>
</dbReference>
<sequence>MTPERWAQIERILDAYFDREDEGADRAEVLLELCDGDAALRDEVAALLDDEANVDAVLERDAASIAGPLAAEIVEAEFADDAAGARLGPYRLEEEIGRGGMSVVYRGRRVDGQFDREVAVKVLPRAFSSERRIARFRAERQILANLTHPSIASMLDGGVTESGRPFLAMELVDGVPITEYCEANNCSVEARLAMFEDVCRAVEQAHRRLIVHRDLKPGNILVTETADGPAVKLLDFGIAKLLDEDDTAWTAPVTRTGEYLMTPQYAAPEQVRGEAITTATDVYQLGVLLYELLAGTRPFQVQGRSLTEIERVVLETDADPLSEAAEREGKSAGIVHALRGDLQTIVSKAMRKDAEQRYMSVEALRIDLERSQNGLPIEARPLTLGYRTRKFVRRNRPIVVAGAIVCTLLLAYLATVTVQRQRIAEERDRVRLEAQTSAAVTDYLVDLFGATDPNRLEADPPTAPELLDKGLERIGLLGNQPRVQTRLLRVMGRAYQSIGEYEKADSLLTLAVETHERNFNMRDSELAVAYHVHAGLRMAQGEYARAESLLVESIAILTDADDAGSDLVHALDRLADAQREMSRNDEARASYEKALSVEETLPLDQRGQRADILHGLGILRGEEGALVPAESLITESLRLYRNRPGVGPLSLARVMSSLSVIHMKQMQLEEAEALLREALALKRQRLDSNHPRLASTINNLAVCLERKKDFDEAEKLYRETLEILRSNHGEAHPGIASTLSNLASLSMRRGDYRQAETRYRDVLAMDQNLLPPGHFYIGNDYLRIGQAIARQNRFEEAEIEILRGWEIIRSGLDHESPALDRARSQVHQFYTDWDRPEEADRFAASTDTTAATTTD</sequence>
<keyword evidence="7" id="KW-0472">Membrane</keyword>
<dbReference type="SUPFAM" id="SSF56112">
    <property type="entry name" value="Protein kinase-like (PK-like)"/>
    <property type="match status" value="1"/>
</dbReference>
<dbReference type="InterPro" id="IPR011990">
    <property type="entry name" value="TPR-like_helical_dom_sf"/>
</dbReference>
<keyword evidence="5" id="KW-0802">TPR repeat</keyword>
<keyword evidence="1" id="KW-0808">Transferase</keyword>
<keyword evidence="2 6" id="KW-0547">Nucleotide-binding</keyword>
<feature type="repeat" description="TPR" evidence="5">
    <location>
        <begin position="736"/>
        <end position="769"/>
    </location>
</feature>
<dbReference type="GO" id="GO:0004674">
    <property type="term" value="F:protein serine/threonine kinase activity"/>
    <property type="evidence" value="ECO:0007669"/>
    <property type="project" value="TreeGrafter"/>
</dbReference>
<dbReference type="InterPro" id="IPR008271">
    <property type="entry name" value="Ser/Thr_kinase_AS"/>
</dbReference>
<dbReference type="InterPro" id="IPR019734">
    <property type="entry name" value="TPR_rpt"/>
</dbReference>
<evidence type="ECO:0000256" key="1">
    <source>
        <dbReference type="ARBA" id="ARBA00022679"/>
    </source>
</evidence>
<dbReference type="PROSITE" id="PS50005">
    <property type="entry name" value="TPR"/>
    <property type="match status" value="3"/>
</dbReference>
<dbReference type="CDD" id="cd14014">
    <property type="entry name" value="STKc_PknB_like"/>
    <property type="match status" value="1"/>
</dbReference>
<dbReference type="PROSITE" id="PS50011">
    <property type="entry name" value="PROTEIN_KINASE_DOM"/>
    <property type="match status" value="1"/>
</dbReference>
<gene>
    <name evidence="9" type="ORF">CRI94_04475</name>
</gene>
<dbReference type="SMART" id="SM00220">
    <property type="entry name" value="S_TKc"/>
    <property type="match status" value="1"/>
</dbReference>
<keyword evidence="4 6" id="KW-0067">ATP-binding</keyword>
<dbReference type="Gene3D" id="1.10.510.10">
    <property type="entry name" value="Transferase(Phosphotransferase) domain 1"/>
    <property type="match status" value="1"/>
</dbReference>
<feature type="binding site" evidence="6">
    <location>
        <position position="121"/>
    </location>
    <ligand>
        <name>ATP</name>
        <dbReference type="ChEBI" id="CHEBI:30616"/>
    </ligand>
</feature>
<dbReference type="EMBL" id="PDEQ01000002">
    <property type="protein sequence ID" value="PEN14298.1"/>
    <property type="molecule type" value="Genomic_DNA"/>
</dbReference>
<evidence type="ECO:0000259" key="8">
    <source>
        <dbReference type="PROSITE" id="PS50011"/>
    </source>
</evidence>
<dbReference type="Pfam" id="PF13424">
    <property type="entry name" value="TPR_12"/>
    <property type="match status" value="2"/>
</dbReference>
<keyword evidence="7" id="KW-0812">Transmembrane</keyword>
<feature type="repeat" description="TPR" evidence="5">
    <location>
        <begin position="485"/>
        <end position="518"/>
    </location>
</feature>
<dbReference type="SUPFAM" id="SSF48452">
    <property type="entry name" value="TPR-like"/>
    <property type="match status" value="3"/>
</dbReference>
<dbReference type="GO" id="GO:0005524">
    <property type="term" value="F:ATP binding"/>
    <property type="evidence" value="ECO:0007669"/>
    <property type="project" value="UniProtKB-UniRule"/>
</dbReference>
<evidence type="ECO:0000256" key="4">
    <source>
        <dbReference type="ARBA" id="ARBA00022840"/>
    </source>
</evidence>